<organism evidence="1 2">
    <name type="scientific">Paractinoplanes rishiriensis</name>
    <dbReference type="NCBI Taxonomy" id="1050105"/>
    <lineage>
        <taxon>Bacteria</taxon>
        <taxon>Bacillati</taxon>
        <taxon>Actinomycetota</taxon>
        <taxon>Actinomycetes</taxon>
        <taxon>Micromonosporales</taxon>
        <taxon>Micromonosporaceae</taxon>
        <taxon>Paractinoplanes</taxon>
    </lineage>
</organism>
<gene>
    <name evidence="1" type="ORF">Ari01nite_94100</name>
</gene>
<dbReference type="Proteomes" id="UP000636960">
    <property type="component" value="Unassembled WGS sequence"/>
</dbReference>
<comment type="caution">
    <text evidence="1">The sequence shown here is derived from an EMBL/GenBank/DDBJ whole genome shotgun (WGS) entry which is preliminary data.</text>
</comment>
<proteinExistence type="predicted"/>
<evidence type="ECO:0000313" key="1">
    <source>
        <dbReference type="EMBL" id="GIF01946.1"/>
    </source>
</evidence>
<accession>A0A919N1N8</accession>
<name>A0A919N1N8_9ACTN</name>
<dbReference type="AlphaFoldDB" id="A0A919N1N8"/>
<sequence>MSLLELGREGAVVVSKLVDGGIGGVGLEGEFVDPRDQVGGVELVELAAELAPQPVAQVVVLFSGPRVGVPA</sequence>
<keyword evidence="2" id="KW-1185">Reference proteome</keyword>
<dbReference type="EMBL" id="BOMV01000115">
    <property type="protein sequence ID" value="GIF01946.1"/>
    <property type="molecule type" value="Genomic_DNA"/>
</dbReference>
<protein>
    <submittedName>
        <fullName evidence="1">Uncharacterized protein</fullName>
    </submittedName>
</protein>
<reference evidence="1" key="1">
    <citation type="submission" date="2021-01" db="EMBL/GenBank/DDBJ databases">
        <title>Whole genome shotgun sequence of Actinoplanes rishiriensis NBRC 108556.</title>
        <authorList>
            <person name="Komaki H."/>
            <person name="Tamura T."/>
        </authorList>
    </citation>
    <scope>NUCLEOTIDE SEQUENCE</scope>
    <source>
        <strain evidence="1">NBRC 108556</strain>
    </source>
</reference>
<evidence type="ECO:0000313" key="2">
    <source>
        <dbReference type="Proteomes" id="UP000636960"/>
    </source>
</evidence>